<dbReference type="Proteomes" id="UP000597507">
    <property type="component" value="Unassembled WGS sequence"/>
</dbReference>
<sequence>MPGSRPGPVEVPVNAAGLGADAGRAAGAADQHAKGVPGVRAAEGEAQQRPIGEVAAATDQYPAGNRPILPAEHRVLRT</sequence>
<dbReference type="EMBL" id="BMKS01000013">
    <property type="protein sequence ID" value="GGG44341.1"/>
    <property type="molecule type" value="Genomic_DNA"/>
</dbReference>
<evidence type="ECO:0000313" key="3">
    <source>
        <dbReference type="Proteomes" id="UP000597507"/>
    </source>
</evidence>
<gene>
    <name evidence="2" type="ORF">GCM10010964_34690</name>
</gene>
<reference evidence="2 3" key="1">
    <citation type="journal article" date="2014" name="Int. J. Syst. Evol. Microbiol.">
        <title>Complete genome sequence of Corynebacterium casei LMG S-19264T (=DSM 44701T), isolated from a smear-ripened cheese.</title>
        <authorList>
            <consortium name="US DOE Joint Genome Institute (JGI-PGF)"/>
            <person name="Walter F."/>
            <person name="Albersmeier A."/>
            <person name="Kalinowski J."/>
            <person name="Ruckert C."/>
        </authorList>
    </citation>
    <scope>NUCLEOTIDE SEQUENCE [LARGE SCALE GENOMIC DNA]</scope>
    <source>
        <strain evidence="2 3">CGMCC 1.16330</strain>
    </source>
</reference>
<keyword evidence="3" id="KW-1185">Reference proteome</keyword>
<evidence type="ECO:0000313" key="2">
    <source>
        <dbReference type="EMBL" id="GGG44341.1"/>
    </source>
</evidence>
<proteinExistence type="predicted"/>
<evidence type="ECO:0000256" key="1">
    <source>
        <dbReference type="SAM" id="MobiDB-lite"/>
    </source>
</evidence>
<comment type="caution">
    <text evidence="2">The sequence shown here is derived from an EMBL/GenBank/DDBJ whole genome shotgun (WGS) entry which is preliminary data.</text>
</comment>
<name>A0A8J2ZE86_9PROT</name>
<dbReference type="AlphaFoldDB" id="A0A8J2ZE86"/>
<protein>
    <submittedName>
        <fullName evidence="2">Uncharacterized protein</fullName>
    </submittedName>
</protein>
<feature type="region of interest" description="Disordered" evidence="1">
    <location>
        <begin position="22"/>
        <end position="49"/>
    </location>
</feature>
<organism evidence="2 3">
    <name type="scientific">Caldovatus sediminis</name>
    <dbReference type="NCBI Taxonomy" id="2041189"/>
    <lineage>
        <taxon>Bacteria</taxon>
        <taxon>Pseudomonadati</taxon>
        <taxon>Pseudomonadota</taxon>
        <taxon>Alphaproteobacteria</taxon>
        <taxon>Acetobacterales</taxon>
        <taxon>Roseomonadaceae</taxon>
        <taxon>Caldovatus</taxon>
    </lineage>
</organism>
<accession>A0A8J2ZE86</accession>